<evidence type="ECO:0000313" key="2">
    <source>
        <dbReference type="EMBL" id="KAG9230171.1"/>
    </source>
</evidence>
<feature type="compositionally biased region" description="Acidic residues" evidence="1">
    <location>
        <begin position="104"/>
        <end position="115"/>
    </location>
</feature>
<dbReference type="AlphaFoldDB" id="A0A9P7YBC9"/>
<feature type="compositionally biased region" description="Acidic residues" evidence="1">
    <location>
        <begin position="169"/>
        <end position="179"/>
    </location>
</feature>
<gene>
    <name evidence="2" type="ORF">BJ875DRAFT_165466</name>
</gene>
<protein>
    <submittedName>
        <fullName evidence="2">Uncharacterized protein</fullName>
    </submittedName>
</protein>
<feature type="compositionally biased region" description="Polar residues" evidence="1">
    <location>
        <begin position="1"/>
        <end position="12"/>
    </location>
</feature>
<dbReference type="PANTHER" id="PTHR40642">
    <property type="entry name" value="YALI0F31295P"/>
    <property type="match status" value="1"/>
</dbReference>
<sequence length="198" mass="22599">MNISQEELSSFHGSHFGPDSIEHFSQNFLGPVEEQRDEYYQEDGELGYYEDGVKRTLTDEQIAIFRHSEIESLLRDRRHIAEARASEDPESKEPSLARATTASEDIEDGELEEESTPTMIGPIAPPGKSSYNNKKKKRNKLRAPVEKGYFKQNVKPDLRKRTWDKVETGLDDLQYDDMDGTAAAPGQVSQRRKISYDD</sequence>
<name>A0A9P7YBC9_9HELO</name>
<feature type="region of interest" description="Disordered" evidence="1">
    <location>
        <begin position="1"/>
        <end position="37"/>
    </location>
</feature>
<dbReference type="EMBL" id="MU251695">
    <property type="protein sequence ID" value="KAG9230171.1"/>
    <property type="molecule type" value="Genomic_DNA"/>
</dbReference>
<evidence type="ECO:0000313" key="3">
    <source>
        <dbReference type="Proteomes" id="UP000824998"/>
    </source>
</evidence>
<dbReference type="Pfam" id="PF12720">
    <property type="entry name" value="DUF3807"/>
    <property type="match status" value="1"/>
</dbReference>
<feature type="region of interest" description="Disordered" evidence="1">
    <location>
        <begin position="169"/>
        <end position="198"/>
    </location>
</feature>
<dbReference type="InterPro" id="IPR024526">
    <property type="entry name" value="DUF3807"/>
</dbReference>
<organism evidence="2 3">
    <name type="scientific">Amylocarpus encephaloides</name>
    <dbReference type="NCBI Taxonomy" id="45428"/>
    <lineage>
        <taxon>Eukaryota</taxon>
        <taxon>Fungi</taxon>
        <taxon>Dikarya</taxon>
        <taxon>Ascomycota</taxon>
        <taxon>Pezizomycotina</taxon>
        <taxon>Leotiomycetes</taxon>
        <taxon>Helotiales</taxon>
        <taxon>Helotiales incertae sedis</taxon>
        <taxon>Amylocarpus</taxon>
    </lineage>
</organism>
<comment type="caution">
    <text evidence="2">The sequence shown here is derived from an EMBL/GenBank/DDBJ whole genome shotgun (WGS) entry which is preliminary data.</text>
</comment>
<feature type="region of interest" description="Disordered" evidence="1">
    <location>
        <begin position="81"/>
        <end position="153"/>
    </location>
</feature>
<accession>A0A9P7YBC9</accession>
<proteinExistence type="predicted"/>
<reference evidence="2" key="1">
    <citation type="journal article" date="2021" name="IMA Fungus">
        <title>Genomic characterization of three marine fungi, including Emericellopsis atlantica sp. nov. with signatures of a generalist lifestyle and marine biomass degradation.</title>
        <authorList>
            <person name="Hagestad O.C."/>
            <person name="Hou L."/>
            <person name="Andersen J.H."/>
            <person name="Hansen E.H."/>
            <person name="Altermark B."/>
            <person name="Li C."/>
            <person name="Kuhnert E."/>
            <person name="Cox R.J."/>
            <person name="Crous P.W."/>
            <person name="Spatafora J.W."/>
            <person name="Lail K."/>
            <person name="Amirebrahimi M."/>
            <person name="Lipzen A."/>
            <person name="Pangilinan J."/>
            <person name="Andreopoulos W."/>
            <person name="Hayes R.D."/>
            <person name="Ng V."/>
            <person name="Grigoriev I.V."/>
            <person name="Jackson S.A."/>
            <person name="Sutton T.D.S."/>
            <person name="Dobson A.D.W."/>
            <person name="Rama T."/>
        </authorList>
    </citation>
    <scope>NUCLEOTIDE SEQUENCE</scope>
    <source>
        <strain evidence="2">TRa018bII</strain>
    </source>
</reference>
<feature type="compositionally biased region" description="Basic and acidic residues" evidence="1">
    <location>
        <begin position="81"/>
        <end position="95"/>
    </location>
</feature>
<dbReference type="PANTHER" id="PTHR40642:SF1">
    <property type="entry name" value="YALI0F31295P"/>
    <property type="match status" value="1"/>
</dbReference>
<keyword evidence="3" id="KW-1185">Reference proteome</keyword>
<evidence type="ECO:0000256" key="1">
    <source>
        <dbReference type="SAM" id="MobiDB-lite"/>
    </source>
</evidence>
<feature type="compositionally biased region" description="Basic and acidic residues" evidence="1">
    <location>
        <begin position="143"/>
        <end position="153"/>
    </location>
</feature>
<dbReference type="OrthoDB" id="5422320at2759"/>
<dbReference type="Proteomes" id="UP000824998">
    <property type="component" value="Unassembled WGS sequence"/>
</dbReference>